<dbReference type="GeneID" id="30170368"/>
<dbReference type="AlphaFoldDB" id="A0A1B9I6W1"/>
<organism evidence="2">
    <name type="scientific">Kwoniella pini CBS 10737</name>
    <dbReference type="NCBI Taxonomy" id="1296096"/>
    <lineage>
        <taxon>Eukaryota</taxon>
        <taxon>Fungi</taxon>
        <taxon>Dikarya</taxon>
        <taxon>Basidiomycota</taxon>
        <taxon>Agaricomycotina</taxon>
        <taxon>Tremellomycetes</taxon>
        <taxon>Tremellales</taxon>
        <taxon>Cryptococcaceae</taxon>
        <taxon>Kwoniella</taxon>
    </lineage>
</organism>
<reference evidence="3" key="2">
    <citation type="submission" date="2013-07" db="EMBL/GenBank/DDBJ databases">
        <authorList>
            <consortium name="The Broad Institute Genome Sequencing Platform"/>
            <person name="Cuomo C."/>
            <person name="Litvintseva A."/>
            <person name="Chen Y."/>
            <person name="Heitman J."/>
            <person name="Sun S."/>
            <person name="Springer D."/>
            <person name="Dromer F."/>
            <person name="Young S.K."/>
            <person name="Zeng Q."/>
            <person name="Gargeya S."/>
            <person name="Fitzgerald M."/>
            <person name="Abouelleil A."/>
            <person name="Alvarado L."/>
            <person name="Berlin A.M."/>
            <person name="Chapman S.B."/>
            <person name="Dewar J."/>
            <person name="Goldberg J."/>
            <person name="Griggs A."/>
            <person name="Gujja S."/>
            <person name="Hansen M."/>
            <person name="Howarth C."/>
            <person name="Imamovic A."/>
            <person name="Larimer J."/>
            <person name="McCowan C."/>
            <person name="Murphy C."/>
            <person name="Pearson M."/>
            <person name="Priest M."/>
            <person name="Roberts A."/>
            <person name="Saif S."/>
            <person name="Shea T."/>
            <person name="Sykes S."/>
            <person name="Wortman J."/>
            <person name="Nusbaum C."/>
            <person name="Birren B."/>
        </authorList>
    </citation>
    <scope>NUCLEOTIDE SEQUENCE</scope>
    <source>
        <strain evidence="3">CBS 10737</strain>
    </source>
</reference>
<feature type="region of interest" description="Disordered" evidence="1">
    <location>
        <begin position="1"/>
        <end position="31"/>
    </location>
</feature>
<keyword evidence="4" id="KW-1185">Reference proteome</keyword>
<dbReference type="EMBL" id="CP144524">
    <property type="protein sequence ID" value="WWC70518.1"/>
    <property type="molecule type" value="Genomic_DNA"/>
</dbReference>
<sequence length="342" mass="38858">MPITRKRQADLDDGIDLRSSEETNERPKKYQKGVNHRRLALKVPDGTMPFKFPHCTQTLDSEMLYDDPLPEDHKQLFRGNETDQLIHRRLHRLMAKIPRISIFPYVIRDIKKPGKRSKWSRQVNLKSIQEKFAYTSSWVTRWEKGPQQHARLALFISPNKLSELSHAWAAAIVDVKGGGRYLVIYDCDSSVTDRARGEALVFSHLDQSQKDFIASIRASKKKRHGGLDIQTIYYGGIAKHKNPNMCLENTLSWMESCVDIKNLKRDNLTSDFEYKIVSLTPDAPMRARARAIDAVRSEAENAKQGKVDVTGIDAAEEAEGDHSSATKYASSSYFHPSGDDEG</sequence>
<dbReference type="RefSeq" id="XP_019012504.1">
    <property type="nucleotide sequence ID" value="XM_019153764.1"/>
</dbReference>
<name>A0A1B9I6W1_9TREE</name>
<feature type="compositionally biased region" description="Basic and acidic residues" evidence="1">
    <location>
        <begin position="7"/>
        <end position="28"/>
    </location>
</feature>
<reference evidence="3" key="4">
    <citation type="submission" date="2024-02" db="EMBL/GenBank/DDBJ databases">
        <title>Comparative genomics of Cryptococcus and Kwoniella reveals pathogenesis evolution and contrasting modes of karyotype evolution via chromosome fusion or intercentromeric recombination.</title>
        <authorList>
            <person name="Coelho M.A."/>
            <person name="David-Palma M."/>
            <person name="Shea T."/>
            <person name="Bowers K."/>
            <person name="McGinley-Smith S."/>
            <person name="Mohammad A.W."/>
            <person name="Gnirke A."/>
            <person name="Yurkov A.M."/>
            <person name="Nowrousian M."/>
            <person name="Sun S."/>
            <person name="Cuomo C.A."/>
            <person name="Heitman J."/>
        </authorList>
    </citation>
    <scope>NUCLEOTIDE SEQUENCE</scope>
    <source>
        <strain evidence="3">CBS 10737</strain>
    </source>
</reference>
<evidence type="ECO:0000313" key="3">
    <source>
        <dbReference type="EMBL" id="WWC70518.1"/>
    </source>
</evidence>
<evidence type="ECO:0000256" key="1">
    <source>
        <dbReference type="SAM" id="MobiDB-lite"/>
    </source>
</evidence>
<feature type="compositionally biased region" description="Polar residues" evidence="1">
    <location>
        <begin position="323"/>
        <end position="334"/>
    </location>
</feature>
<gene>
    <name evidence="2" type="ORF">I206_01999</name>
    <name evidence="3" type="ORF">I206_104469</name>
</gene>
<proteinExistence type="predicted"/>
<reference evidence="2" key="1">
    <citation type="submission" date="2013-07" db="EMBL/GenBank/DDBJ databases">
        <title>The Genome Sequence of Cryptococcus pinus CBS10737.</title>
        <authorList>
            <consortium name="The Broad Institute Genome Sequencing Platform"/>
            <person name="Cuomo C."/>
            <person name="Litvintseva A."/>
            <person name="Chen Y."/>
            <person name="Heitman J."/>
            <person name="Sun S."/>
            <person name="Springer D."/>
            <person name="Dromer F."/>
            <person name="Young S.K."/>
            <person name="Zeng Q."/>
            <person name="Gargeya S."/>
            <person name="Fitzgerald M."/>
            <person name="Abouelleil A."/>
            <person name="Alvarado L."/>
            <person name="Berlin A.M."/>
            <person name="Chapman S.B."/>
            <person name="Dewar J."/>
            <person name="Goldberg J."/>
            <person name="Griggs A."/>
            <person name="Gujja S."/>
            <person name="Hansen M."/>
            <person name="Howarth C."/>
            <person name="Imamovic A."/>
            <person name="Larimer J."/>
            <person name="McCowan C."/>
            <person name="Murphy C."/>
            <person name="Pearson M."/>
            <person name="Priest M."/>
            <person name="Roberts A."/>
            <person name="Saif S."/>
            <person name="Shea T."/>
            <person name="Sykes S."/>
            <person name="Wortman J."/>
            <person name="Nusbaum C."/>
            <person name="Birren B."/>
        </authorList>
    </citation>
    <scope>NUCLEOTIDE SEQUENCE [LARGE SCALE GENOMIC DNA]</scope>
    <source>
        <strain evidence="2">CBS 10737</strain>
    </source>
</reference>
<reference evidence="2" key="3">
    <citation type="submission" date="2016-07" db="EMBL/GenBank/DDBJ databases">
        <title>Evolution of pathogenesis and genome organization in the Tremellales.</title>
        <authorList>
            <person name="Cuomo C."/>
            <person name="Litvintseva A."/>
            <person name="Heitman J."/>
            <person name="Chen Y."/>
            <person name="Sun S."/>
            <person name="Springer D."/>
            <person name="Dromer F."/>
            <person name="Young S."/>
            <person name="Zeng Q."/>
            <person name="Chapman S."/>
            <person name="Gujja S."/>
            <person name="Saif S."/>
            <person name="Birren B."/>
        </authorList>
    </citation>
    <scope>NUCLEOTIDE SEQUENCE</scope>
    <source>
        <strain evidence="2">CBS 10737</strain>
    </source>
</reference>
<feature type="region of interest" description="Disordered" evidence="1">
    <location>
        <begin position="300"/>
        <end position="342"/>
    </location>
</feature>
<accession>A0A1B9I6W1</accession>
<evidence type="ECO:0000313" key="4">
    <source>
        <dbReference type="Proteomes" id="UP000094020"/>
    </source>
</evidence>
<evidence type="ECO:0000313" key="2">
    <source>
        <dbReference type="EMBL" id="OCF51285.1"/>
    </source>
</evidence>
<dbReference type="EMBL" id="KV700115">
    <property type="protein sequence ID" value="OCF51285.1"/>
    <property type="molecule type" value="Genomic_DNA"/>
</dbReference>
<dbReference type="Proteomes" id="UP000094020">
    <property type="component" value="Chromosome 6"/>
</dbReference>
<dbReference type="KEGG" id="kpin:30170368"/>
<protein>
    <submittedName>
        <fullName evidence="2">Uncharacterized protein</fullName>
    </submittedName>
</protein>